<evidence type="ECO:0000313" key="2">
    <source>
        <dbReference type="EMBL" id="RHN65944.1"/>
    </source>
</evidence>
<organism evidence="2 3">
    <name type="scientific">Medicago truncatula</name>
    <name type="common">Barrel medic</name>
    <name type="synonym">Medicago tribuloides</name>
    <dbReference type="NCBI Taxonomy" id="3880"/>
    <lineage>
        <taxon>Eukaryota</taxon>
        <taxon>Viridiplantae</taxon>
        <taxon>Streptophyta</taxon>
        <taxon>Embryophyta</taxon>
        <taxon>Tracheophyta</taxon>
        <taxon>Spermatophyta</taxon>
        <taxon>Magnoliopsida</taxon>
        <taxon>eudicotyledons</taxon>
        <taxon>Gunneridae</taxon>
        <taxon>Pentapetalae</taxon>
        <taxon>rosids</taxon>
        <taxon>fabids</taxon>
        <taxon>Fabales</taxon>
        <taxon>Fabaceae</taxon>
        <taxon>Papilionoideae</taxon>
        <taxon>50 kb inversion clade</taxon>
        <taxon>NPAAA clade</taxon>
        <taxon>Hologalegina</taxon>
        <taxon>IRL clade</taxon>
        <taxon>Trifolieae</taxon>
        <taxon>Medicago</taxon>
    </lineage>
</organism>
<keyword evidence="1" id="KW-0472">Membrane</keyword>
<protein>
    <recommendedName>
        <fullName evidence="4">Transmembrane protein</fullName>
    </recommendedName>
</protein>
<comment type="caution">
    <text evidence="2">The sequence shown here is derived from an EMBL/GenBank/DDBJ whole genome shotgun (WGS) entry which is preliminary data.</text>
</comment>
<sequence length="84" mass="9349">MIHIIGYSPTGLYVLQMVTCGGVNWLVLCWFCYGVGRHAATVVLWDIDYGQLLVLMGSAKTASVVRNKCKHCWPMLPTGFEKLS</sequence>
<evidence type="ECO:0008006" key="4">
    <source>
        <dbReference type="Google" id="ProtNLM"/>
    </source>
</evidence>
<name>A0A396INM3_MEDTR</name>
<gene>
    <name evidence="2" type="ORF">MtrunA17_Chr3g0085441</name>
</gene>
<reference evidence="3" key="1">
    <citation type="journal article" date="2018" name="Nat. Plants">
        <title>Whole-genome landscape of Medicago truncatula symbiotic genes.</title>
        <authorList>
            <person name="Pecrix Y."/>
            <person name="Staton S.E."/>
            <person name="Sallet E."/>
            <person name="Lelandais-Briere C."/>
            <person name="Moreau S."/>
            <person name="Carrere S."/>
            <person name="Blein T."/>
            <person name="Jardinaud M.F."/>
            <person name="Latrasse D."/>
            <person name="Zouine M."/>
            <person name="Zahm M."/>
            <person name="Kreplak J."/>
            <person name="Mayjonade B."/>
            <person name="Satge C."/>
            <person name="Perez M."/>
            <person name="Cauet S."/>
            <person name="Marande W."/>
            <person name="Chantry-Darmon C."/>
            <person name="Lopez-Roques C."/>
            <person name="Bouchez O."/>
            <person name="Berard A."/>
            <person name="Debelle F."/>
            <person name="Munos S."/>
            <person name="Bendahmane A."/>
            <person name="Berges H."/>
            <person name="Niebel A."/>
            <person name="Buitink J."/>
            <person name="Frugier F."/>
            <person name="Benhamed M."/>
            <person name="Crespi M."/>
            <person name="Gouzy J."/>
            <person name="Gamas P."/>
        </authorList>
    </citation>
    <scope>NUCLEOTIDE SEQUENCE [LARGE SCALE GENOMIC DNA]</scope>
    <source>
        <strain evidence="3">cv. Jemalong A17</strain>
    </source>
</reference>
<keyword evidence="1" id="KW-0812">Transmembrane</keyword>
<dbReference type="Proteomes" id="UP000265566">
    <property type="component" value="Chromosome 3"/>
</dbReference>
<proteinExistence type="predicted"/>
<evidence type="ECO:0000313" key="3">
    <source>
        <dbReference type="Proteomes" id="UP000265566"/>
    </source>
</evidence>
<dbReference type="AlphaFoldDB" id="A0A396INM3"/>
<keyword evidence="1" id="KW-1133">Transmembrane helix</keyword>
<dbReference type="Gramene" id="rna13845">
    <property type="protein sequence ID" value="RHN65944.1"/>
    <property type="gene ID" value="gene13845"/>
</dbReference>
<feature type="transmembrane region" description="Helical" evidence="1">
    <location>
        <begin position="12"/>
        <end position="33"/>
    </location>
</feature>
<evidence type="ECO:0000256" key="1">
    <source>
        <dbReference type="SAM" id="Phobius"/>
    </source>
</evidence>
<accession>A0A396INM3</accession>
<dbReference type="EMBL" id="PSQE01000003">
    <property type="protein sequence ID" value="RHN65944.1"/>
    <property type="molecule type" value="Genomic_DNA"/>
</dbReference>